<evidence type="ECO:0000313" key="1">
    <source>
        <dbReference type="EMBL" id="MFD2255992.1"/>
    </source>
</evidence>
<gene>
    <name evidence="1" type="ORF">ACFSSA_04830</name>
</gene>
<comment type="caution">
    <text evidence="1">The sequence shown here is derived from an EMBL/GenBank/DDBJ whole genome shotgun (WGS) entry which is preliminary data.</text>
</comment>
<evidence type="ECO:0000313" key="2">
    <source>
        <dbReference type="Proteomes" id="UP001597375"/>
    </source>
</evidence>
<dbReference type="Proteomes" id="UP001597375">
    <property type="component" value="Unassembled WGS sequence"/>
</dbReference>
<organism evidence="1 2">
    <name type="scientific">Luteolibacter algae</name>
    <dbReference type="NCBI Taxonomy" id="454151"/>
    <lineage>
        <taxon>Bacteria</taxon>
        <taxon>Pseudomonadati</taxon>
        <taxon>Verrucomicrobiota</taxon>
        <taxon>Verrucomicrobiia</taxon>
        <taxon>Verrucomicrobiales</taxon>
        <taxon>Verrucomicrobiaceae</taxon>
        <taxon>Luteolibacter</taxon>
    </lineage>
</organism>
<proteinExistence type="predicted"/>
<reference evidence="2" key="1">
    <citation type="journal article" date="2019" name="Int. J. Syst. Evol. Microbiol.">
        <title>The Global Catalogue of Microorganisms (GCM) 10K type strain sequencing project: providing services to taxonomists for standard genome sequencing and annotation.</title>
        <authorList>
            <consortium name="The Broad Institute Genomics Platform"/>
            <consortium name="The Broad Institute Genome Sequencing Center for Infectious Disease"/>
            <person name="Wu L."/>
            <person name="Ma J."/>
        </authorList>
    </citation>
    <scope>NUCLEOTIDE SEQUENCE [LARGE SCALE GENOMIC DNA]</scope>
    <source>
        <strain evidence="2">CGMCC 4.7106</strain>
    </source>
</reference>
<name>A0ABW5D4J8_9BACT</name>
<dbReference type="InterPro" id="IPR024530">
    <property type="entry name" value="QSregVF_b"/>
</dbReference>
<dbReference type="EMBL" id="JBHUIT010000003">
    <property type="protein sequence ID" value="MFD2255992.1"/>
    <property type="molecule type" value="Genomic_DNA"/>
</dbReference>
<protein>
    <submittedName>
        <fullName evidence="1">DUF3820 family protein</fullName>
    </submittedName>
</protein>
<dbReference type="Pfam" id="PF12843">
    <property type="entry name" value="QSregVF_b"/>
    <property type="match status" value="1"/>
</dbReference>
<keyword evidence="2" id="KW-1185">Reference proteome</keyword>
<accession>A0ABW5D4J8</accession>
<sequence>MNFTDIDRDDFRNLLLEIHQTHMPFGMFGKEKYPPRGVPIYDLPEEYLLWFKQRTFPKGRLGELMAHVCEIKECGMDSLFEPLRRASGGRYKL</sequence>
<dbReference type="RefSeq" id="WP_386818841.1">
    <property type="nucleotide sequence ID" value="NZ_JBHUIT010000003.1"/>
</dbReference>